<reference evidence="2 3" key="1">
    <citation type="journal article" date="2007" name="PLoS Genet.">
        <title>A tale of two oxidation states: bacterial colonization of arsenic-rich environments.</title>
        <authorList>
            <person name="Muller D."/>
            <person name="Medigue C."/>
            <person name="Koechler S."/>
            <person name="Barbe V."/>
            <person name="Barakat M."/>
            <person name="Talla E."/>
            <person name="Bonnefoy V."/>
            <person name="Krin E."/>
            <person name="Arsene-Ploetze F."/>
            <person name="Carapito C."/>
            <person name="Chandler M."/>
            <person name="Cournoyer B."/>
            <person name="Cruveiller S."/>
            <person name="Dossat C."/>
            <person name="Duval S."/>
            <person name="Heymann M."/>
            <person name="Leize E."/>
            <person name="Lieutaud A."/>
            <person name="Lievremont D."/>
            <person name="Makita Y."/>
            <person name="Mangenot S."/>
            <person name="Nitschke W."/>
            <person name="Ortet P."/>
            <person name="Perdrial N."/>
            <person name="Schoepp B."/>
            <person name="Siguier N."/>
            <person name="Simeonova D.D."/>
            <person name="Rouy Z."/>
            <person name="Segurens B."/>
            <person name="Turlin E."/>
            <person name="Vallenet D."/>
            <person name="Van Dorsselaer A."/>
            <person name="Weiss S."/>
            <person name="Weissenbach J."/>
            <person name="Lett M.C."/>
            <person name="Danchin A."/>
            <person name="Bertin P.N."/>
        </authorList>
    </citation>
    <scope>NUCLEOTIDE SEQUENCE [LARGE SCALE GENOMIC DNA]</scope>
    <source>
        <strain evidence="3">ULPAs1</strain>
    </source>
</reference>
<dbReference type="InterPro" id="IPR000836">
    <property type="entry name" value="PRTase_dom"/>
</dbReference>
<dbReference type="HOGENOM" id="CLU_094234_1_1_4"/>
<dbReference type="InterPro" id="IPR029057">
    <property type="entry name" value="PRTase-like"/>
</dbReference>
<dbReference type="STRING" id="204773.HEAR2738"/>
<keyword evidence="2" id="KW-0328">Glycosyltransferase</keyword>
<evidence type="ECO:0000259" key="1">
    <source>
        <dbReference type="Pfam" id="PF00156"/>
    </source>
</evidence>
<dbReference type="SUPFAM" id="SSF53271">
    <property type="entry name" value="PRTase-like"/>
    <property type="match status" value="1"/>
</dbReference>
<dbReference type="PANTHER" id="PTHR11608:SF0">
    <property type="entry name" value="BIFUNCTIONAL PROTEIN PYRR"/>
    <property type="match status" value="1"/>
</dbReference>
<evidence type="ECO:0000313" key="3">
    <source>
        <dbReference type="Proteomes" id="UP000006697"/>
    </source>
</evidence>
<organism evidence="2 3">
    <name type="scientific">Herminiimonas arsenicoxydans</name>
    <dbReference type="NCBI Taxonomy" id="204773"/>
    <lineage>
        <taxon>Bacteria</taxon>
        <taxon>Pseudomonadati</taxon>
        <taxon>Pseudomonadota</taxon>
        <taxon>Betaproteobacteria</taxon>
        <taxon>Burkholderiales</taxon>
        <taxon>Oxalobacteraceae</taxon>
        <taxon>Herminiimonas</taxon>
    </lineage>
</organism>
<dbReference type="OrthoDB" id="9802227at2"/>
<keyword evidence="3" id="KW-1185">Reference proteome</keyword>
<dbReference type="KEGG" id="har:HEAR2738"/>
<dbReference type="Proteomes" id="UP000006697">
    <property type="component" value="Chromosome"/>
</dbReference>
<name>A4G8L9_HERAR</name>
<dbReference type="GO" id="GO:0004845">
    <property type="term" value="F:uracil phosphoribosyltransferase activity"/>
    <property type="evidence" value="ECO:0007669"/>
    <property type="project" value="UniProtKB-EC"/>
</dbReference>
<protein>
    <submittedName>
        <fullName evidence="2">Bifunctional protein PyrR</fullName>
        <ecNumber evidence="2">2.4.2.9</ecNumber>
    </submittedName>
</protein>
<dbReference type="CDD" id="cd06223">
    <property type="entry name" value="PRTases_typeI"/>
    <property type="match status" value="1"/>
</dbReference>
<dbReference type="eggNOG" id="COG2065">
    <property type="taxonomic scope" value="Bacteria"/>
</dbReference>
<dbReference type="Gene3D" id="3.40.50.2020">
    <property type="match status" value="1"/>
</dbReference>
<sequence>MTIPNPNPELDAEALYQQLAQQVKTGLAKAENVAIVGIYSGGAWLAERLAAELQLTERLGFIDVSFYRDDFAEKGLRPDVKPTQIPFDVDGATILLVDDVLYTGRTTRAAINELFDYGRPARIMLAALADRGGRELPIAADFVAQTISIPDQQSLVLQRADDGRFSLTVDHA</sequence>
<accession>A4G8L9</accession>
<dbReference type="NCBIfam" id="NF003545">
    <property type="entry name" value="PRK05205.1-1"/>
    <property type="match status" value="1"/>
</dbReference>
<feature type="domain" description="Phosphoribosyltransferase" evidence="1">
    <location>
        <begin position="16"/>
        <end position="143"/>
    </location>
</feature>
<evidence type="ECO:0000313" key="2">
    <source>
        <dbReference type="EMBL" id="CAL62856.1"/>
    </source>
</evidence>
<keyword evidence="2" id="KW-0808">Transferase</keyword>
<gene>
    <name evidence="2" type="primary">pyrR</name>
    <name evidence="2" type="ordered locus">HEAR2738</name>
</gene>
<dbReference type="AlphaFoldDB" id="A4G8L9"/>
<dbReference type="PANTHER" id="PTHR11608">
    <property type="entry name" value="BIFUNCTIONAL PROTEIN PYRR"/>
    <property type="match status" value="1"/>
</dbReference>
<dbReference type="EMBL" id="CU207211">
    <property type="protein sequence ID" value="CAL62856.1"/>
    <property type="molecule type" value="Genomic_DNA"/>
</dbReference>
<dbReference type="InterPro" id="IPR050137">
    <property type="entry name" value="PyrR_bifunctional"/>
</dbReference>
<dbReference type="Pfam" id="PF00156">
    <property type="entry name" value="Pribosyltran"/>
    <property type="match status" value="1"/>
</dbReference>
<dbReference type="EC" id="2.4.2.9" evidence="2"/>
<proteinExistence type="predicted"/>